<dbReference type="AlphaFoldDB" id="A0A8X9A9G7"/>
<dbReference type="Pfam" id="PF13639">
    <property type="entry name" value="zf-RING_2"/>
    <property type="match status" value="1"/>
</dbReference>
<dbReference type="EMBL" id="PNBA02000002">
    <property type="protein sequence ID" value="KAG6433992.1"/>
    <property type="molecule type" value="Genomic_DNA"/>
</dbReference>
<dbReference type="InterPro" id="IPR037381">
    <property type="entry name" value="RFWD3"/>
</dbReference>
<dbReference type="PROSITE" id="PS50089">
    <property type="entry name" value="ZF_RING_2"/>
    <property type="match status" value="1"/>
</dbReference>
<evidence type="ECO:0000256" key="1">
    <source>
        <dbReference type="ARBA" id="ARBA00022574"/>
    </source>
</evidence>
<comment type="caution">
    <text evidence="5">The sequence shown here is derived from an EMBL/GenBank/DDBJ whole genome shotgun (WGS) entry which is preliminary data.</text>
</comment>
<dbReference type="GO" id="GO:0036297">
    <property type="term" value="P:interstrand cross-link repair"/>
    <property type="evidence" value="ECO:0007669"/>
    <property type="project" value="InterPro"/>
</dbReference>
<reference evidence="5" key="1">
    <citation type="submission" date="2018-01" db="EMBL/GenBank/DDBJ databases">
        <authorList>
            <person name="Mao J.F."/>
        </authorList>
    </citation>
    <scope>NUCLEOTIDE SEQUENCE</scope>
    <source>
        <strain evidence="5">Huo1</strain>
        <tissue evidence="5">Leaf</tissue>
    </source>
</reference>
<evidence type="ECO:0000313" key="5">
    <source>
        <dbReference type="EMBL" id="KAG6433992.1"/>
    </source>
</evidence>
<feature type="compositionally biased region" description="Acidic residues" evidence="3">
    <location>
        <begin position="14"/>
        <end position="23"/>
    </location>
</feature>
<feature type="compositionally biased region" description="Acidic residues" evidence="3">
    <location>
        <begin position="50"/>
        <end position="60"/>
    </location>
</feature>
<dbReference type="GO" id="GO:0008270">
    <property type="term" value="F:zinc ion binding"/>
    <property type="evidence" value="ECO:0007669"/>
    <property type="project" value="UniProtKB-KW"/>
</dbReference>
<dbReference type="PANTHER" id="PTHR16047:SF13">
    <property type="entry name" value="E3 UBIQUITIN-PROTEIN LIGASE RFWD3"/>
    <property type="match status" value="1"/>
</dbReference>
<dbReference type="GO" id="GO:0004842">
    <property type="term" value="F:ubiquitin-protein transferase activity"/>
    <property type="evidence" value="ECO:0007669"/>
    <property type="project" value="InterPro"/>
</dbReference>
<evidence type="ECO:0000256" key="3">
    <source>
        <dbReference type="SAM" id="MobiDB-lite"/>
    </source>
</evidence>
<keyword evidence="2" id="KW-0863">Zinc-finger</keyword>
<dbReference type="GO" id="GO:0016567">
    <property type="term" value="P:protein ubiquitination"/>
    <property type="evidence" value="ECO:0007669"/>
    <property type="project" value="InterPro"/>
</dbReference>
<dbReference type="Pfam" id="PF23419">
    <property type="entry name" value="WD40_RFWD3"/>
    <property type="match status" value="1"/>
</dbReference>
<organism evidence="5">
    <name type="scientific">Salvia splendens</name>
    <name type="common">Scarlet sage</name>
    <dbReference type="NCBI Taxonomy" id="180675"/>
    <lineage>
        <taxon>Eukaryota</taxon>
        <taxon>Viridiplantae</taxon>
        <taxon>Streptophyta</taxon>
        <taxon>Embryophyta</taxon>
        <taxon>Tracheophyta</taxon>
        <taxon>Spermatophyta</taxon>
        <taxon>Magnoliopsida</taxon>
        <taxon>eudicotyledons</taxon>
        <taxon>Gunneridae</taxon>
        <taxon>Pentapetalae</taxon>
        <taxon>asterids</taxon>
        <taxon>lamiids</taxon>
        <taxon>Lamiales</taxon>
        <taxon>Lamiaceae</taxon>
        <taxon>Nepetoideae</taxon>
        <taxon>Mentheae</taxon>
        <taxon>Salviinae</taxon>
        <taxon>Salvia</taxon>
        <taxon>Salvia subgen. Calosphace</taxon>
        <taxon>core Calosphace</taxon>
    </lineage>
</organism>
<evidence type="ECO:0000313" key="6">
    <source>
        <dbReference type="Proteomes" id="UP000298416"/>
    </source>
</evidence>
<keyword evidence="2" id="KW-0862">Zinc</keyword>
<evidence type="ECO:0000259" key="4">
    <source>
        <dbReference type="PROSITE" id="PS50089"/>
    </source>
</evidence>
<dbReference type="SMART" id="SM00184">
    <property type="entry name" value="RING"/>
    <property type="match status" value="1"/>
</dbReference>
<proteinExistence type="predicted"/>
<protein>
    <recommendedName>
        <fullName evidence="4">RING-type domain-containing protein</fullName>
    </recommendedName>
</protein>
<gene>
    <name evidence="5" type="ORF">SASPL_105611</name>
</gene>
<name>A0A8X9A9G7_SALSN</name>
<dbReference type="CDD" id="cd16450">
    <property type="entry name" value="mRING-C3HGC3_RFWD3"/>
    <property type="match status" value="1"/>
</dbReference>
<evidence type="ECO:0000256" key="2">
    <source>
        <dbReference type="PROSITE-ProRule" id="PRU00175"/>
    </source>
</evidence>
<keyword evidence="2" id="KW-0479">Metal-binding</keyword>
<dbReference type="OrthoDB" id="5600418at2759"/>
<keyword evidence="6" id="KW-1185">Reference proteome</keyword>
<reference evidence="5" key="2">
    <citation type="submission" date="2020-08" db="EMBL/GenBank/DDBJ databases">
        <title>Plant Genome Project.</title>
        <authorList>
            <person name="Zhang R.-G."/>
        </authorList>
    </citation>
    <scope>NUCLEOTIDE SEQUENCE</scope>
    <source>
        <strain evidence="5">Huo1</strain>
        <tissue evidence="5">Leaf</tissue>
    </source>
</reference>
<dbReference type="Proteomes" id="UP000298416">
    <property type="component" value="Unassembled WGS sequence"/>
</dbReference>
<feature type="domain" description="RING-type" evidence="4">
    <location>
        <begin position="108"/>
        <end position="153"/>
    </location>
</feature>
<dbReference type="InterPro" id="IPR056527">
    <property type="entry name" value="WD40_RFWD3"/>
</dbReference>
<keyword evidence="1" id="KW-0853">WD repeat</keyword>
<dbReference type="GO" id="GO:0005634">
    <property type="term" value="C:nucleus"/>
    <property type="evidence" value="ECO:0007669"/>
    <property type="project" value="InterPro"/>
</dbReference>
<sequence>MAGRAIELLPTSDHDEEEQDGDDAAGITITTSPHLINDNHGNEVVVVDDSPSEDGGDDAAEPERECSSPEKGVSCNKGVSTALVKGGGDDDDELLGEFNRGEIDGLFCPICLEAWTSGGDHHACCLPCGHIYGLSCIKKWLGRQGSHKCPHCKQKCRIKDIRLLYATRLVAIDGHLQKRVQSSEAKCSSLEKKNADWGKKEIEWKKREADLREEVQYLKERTSDLKDLLEDMERRVSGSSASNSNYPRGVDSIPSFHGGGSHKFEMQMDIQIQGARLFGVDSSNKILVFARRLSGMGGGNVLTKVSLISDHEREDIHLAENTKAVKDLKVSPHGGLVLLASLGKKLSVLSTQSNNTVITYDLPASAWSCSWDICNSHYLYAGLQNGTVLQFDMRQTAKHVGSLTGLSDKLVHTMHTLQSDSSCGSGGRSILTASALGLCQLNFGGSEEGSYLIPESDKQGVCVSLACSNYSDYITASFRPKIEVAWEMGVSQPVLNAAGQATMGNHIVYTKMGAAYQKVGASYGNVSDVRMPIRCAIVDRVYQNPVFACVDELRSEVVIQELPSLTVLERLKPQDTPIYDVKYSSISSSGLVGCLSDNSFRLYSARLLLYP</sequence>
<dbReference type="InterPro" id="IPR001841">
    <property type="entry name" value="Znf_RING"/>
</dbReference>
<accession>A0A8X9A9G7</accession>
<dbReference type="PANTHER" id="PTHR16047">
    <property type="entry name" value="RFWD3 PROTEIN"/>
    <property type="match status" value="1"/>
</dbReference>
<feature type="region of interest" description="Disordered" evidence="3">
    <location>
        <begin position="1"/>
        <end position="73"/>
    </location>
</feature>